<dbReference type="Proteomes" id="UP001217485">
    <property type="component" value="Unassembled WGS sequence"/>
</dbReference>
<gene>
    <name evidence="1" type="ORF">POL72_42970</name>
</gene>
<dbReference type="Gene3D" id="3.40.50.10610">
    <property type="entry name" value="ABC-type transport auxiliary lipoprotein component"/>
    <property type="match status" value="1"/>
</dbReference>
<comment type="caution">
    <text evidence="1">The sequence shown here is derived from an EMBL/GenBank/DDBJ whole genome shotgun (WGS) entry which is preliminary data.</text>
</comment>
<name>A0ABT5CDN8_9BACT</name>
<sequence>MPISPIIRPAALLAALTLAALSIGCGPTYVRGNQVEGLDDAAMSTGIDRRDIEQLLHENLTSLMASPVAKAWAHDGSRPTLAIYPLSNQTSEHIDSQLQALLSDVETYLAQASLVTVVSVERQQQMVAEVEKQHGGGFDPSHIAEYNRQLGAKYYLTGKVFTADERTEDERRVQYFMFMQLIEVATSAVAWQNRAAFTKALIQE</sequence>
<dbReference type="RefSeq" id="WP_272102687.1">
    <property type="nucleotide sequence ID" value="NZ_JAQNDK010000005.1"/>
</dbReference>
<keyword evidence="2" id="KW-1185">Reference proteome</keyword>
<organism evidence="1 2">
    <name type="scientific">Sorangium atrum</name>
    <dbReference type="NCBI Taxonomy" id="2995308"/>
    <lineage>
        <taxon>Bacteria</taxon>
        <taxon>Pseudomonadati</taxon>
        <taxon>Myxococcota</taxon>
        <taxon>Polyangia</taxon>
        <taxon>Polyangiales</taxon>
        <taxon>Polyangiaceae</taxon>
        <taxon>Sorangium</taxon>
    </lineage>
</organism>
<accession>A0ABT5CDN8</accession>
<protein>
    <submittedName>
        <fullName evidence="1">Penicillin-binding protein activator LpoB</fullName>
    </submittedName>
</protein>
<proteinExistence type="predicted"/>
<dbReference type="EMBL" id="JAQNDK010000005">
    <property type="protein sequence ID" value="MDC0684557.1"/>
    <property type="molecule type" value="Genomic_DNA"/>
</dbReference>
<reference evidence="1 2" key="1">
    <citation type="submission" date="2023-01" db="EMBL/GenBank/DDBJ databases">
        <title>Minimal conservation of predation-associated metabolite biosynthetic gene clusters underscores biosynthetic potential of Myxococcota including descriptions for ten novel species: Archangium lansinium sp. nov., Myxococcus landrumus sp. nov., Nannocystis bai.</title>
        <authorList>
            <person name="Ahearne A."/>
            <person name="Stevens C."/>
            <person name="Dowd S."/>
        </authorList>
    </citation>
    <scope>NUCLEOTIDE SEQUENCE [LARGE SCALE GENOMIC DNA]</scope>
    <source>
        <strain evidence="1 2">WIWO2</strain>
    </source>
</reference>
<evidence type="ECO:0000313" key="1">
    <source>
        <dbReference type="EMBL" id="MDC0684557.1"/>
    </source>
</evidence>
<evidence type="ECO:0000313" key="2">
    <source>
        <dbReference type="Proteomes" id="UP001217485"/>
    </source>
</evidence>
<dbReference type="Pfam" id="PF13036">
    <property type="entry name" value="LpoB"/>
    <property type="match status" value="1"/>
</dbReference>
<dbReference type="InterPro" id="IPR014094">
    <property type="entry name" value="LpoB"/>
</dbReference>